<evidence type="ECO:0000313" key="5">
    <source>
        <dbReference type="Proteomes" id="UP000481288"/>
    </source>
</evidence>
<accession>A0A7D8YQL3</accession>
<dbReference type="OrthoDB" id="10264374at2759"/>
<comment type="similarity">
    <text evidence="1">Belongs to the ice-binding protein family.</text>
</comment>
<keyword evidence="2" id="KW-0732">Signal</keyword>
<comment type="caution">
    <text evidence="4">The sequence shown here is derived from an EMBL/GenBank/DDBJ whole genome shotgun (WGS) entry which is preliminary data.</text>
</comment>
<reference evidence="4 5" key="1">
    <citation type="submission" date="2018-05" db="EMBL/GenBank/DDBJ databases">
        <title>Whole genome sequencing for identification of molecular markers to develop diagnostic detection tools for the regulated plant pathogen Lachnellula willkommii.</title>
        <authorList>
            <person name="Giroux E."/>
            <person name="Bilodeau G."/>
        </authorList>
    </citation>
    <scope>NUCLEOTIDE SEQUENCE [LARGE SCALE GENOMIC DNA]</scope>
    <source>
        <strain evidence="4 5">CBS 625.97</strain>
    </source>
</reference>
<dbReference type="AlphaFoldDB" id="A0A7D8YQL3"/>
<dbReference type="InterPro" id="IPR021884">
    <property type="entry name" value="Ice-bd_prot"/>
</dbReference>
<organism evidence="4 5">
    <name type="scientific">Lachnellula cervina</name>
    <dbReference type="NCBI Taxonomy" id="1316786"/>
    <lineage>
        <taxon>Eukaryota</taxon>
        <taxon>Fungi</taxon>
        <taxon>Dikarya</taxon>
        <taxon>Ascomycota</taxon>
        <taxon>Pezizomycotina</taxon>
        <taxon>Leotiomycetes</taxon>
        <taxon>Helotiales</taxon>
        <taxon>Lachnaceae</taxon>
        <taxon>Lachnellula</taxon>
    </lineage>
</organism>
<proteinExistence type="inferred from homology"/>
<feature type="region of interest" description="Disordered" evidence="3">
    <location>
        <begin position="1"/>
        <end position="34"/>
    </location>
</feature>
<dbReference type="Proteomes" id="UP000481288">
    <property type="component" value="Unassembled WGS sequence"/>
</dbReference>
<sequence>MEDTKTSTSTHSLLSSPHPLTQESLSLPKVDHSDQKTSRMYHTLKLTYLAVLATQVGVSLSHPSVENIEKRFVPLSMGLASNYGAIASMTLTSTGNTLIIGDCGTCPGTAITGFPPGVCTGTTSAGGTAACSAEAACLSAYNNARAAGPTVALPAADLGGMTLNPGVYTFPTSAGSLTGSVTLDGATNSNGQFIFLLATTFDAAAASKIRLINGAQACNVYIIVGSSATIGAASALQANILAYTSVRTFFILFNLATDLAM</sequence>
<keyword evidence="5" id="KW-1185">Reference proteome</keyword>
<evidence type="ECO:0000256" key="1">
    <source>
        <dbReference type="ARBA" id="ARBA00005445"/>
    </source>
</evidence>
<feature type="compositionally biased region" description="Low complexity" evidence="3">
    <location>
        <begin position="1"/>
        <end position="21"/>
    </location>
</feature>
<dbReference type="EMBL" id="QGMG01000270">
    <property type="protein sequence ID" value="TVY55143.1"/>
    <property type="molecule type" value="Genomic_DNA"/>
</dbReference>
<dbReference type="Pfam" id="PF11999">
    <property type="entry name" value="Ice_binding"/>
    <property type="match status" value="1"/>
</dbReference>
<gene>
    <name evidence="4" type="ORF">LCER1_G005433</name>
</gene>
<evidence type="ECO:0000256" key="3">
    <source>
        <dbReference type="SAM" id="MobiDB-lite"/>
    </source>
</evidence>
<protein>
    <submittedName>
        <fullName evidence="4">Uncharacterized protein</fullName>
    </submittedName>
</protein>
<evidence type="ECO:0000256" key="2">
    <source>
        <dbReference type="ARBA" id="ARBA00022729"/>
    </source>
</evidence>
<name>A0A7D8YQL3_9HELO</name>
<evidence type="ECO:0000313" key="4">
    <source>
        <dbReference type="EMBL" id="TVY55143.1"/>
    </source>
</evidence>